<accession>A0ABX7I9A4</accession>
<dbReference type="EMBL" id="CP056775">
    <property type="protein sequence ID" value="QRR02689.1"/>
    <property type="molecule type" value="Genomic_DNA"/>
</dbReference>
<evidence type="ECO:0000313" key="2">
    <source>
        <dbReference type="EMBL" id="QRR02689.1"/>
    </source>
</evidence>
<evidence type="ECO:0000259" key="1">
    <source>
        <dbReference type="Pfam" id="PF00534"/>
    </source>
</evidence>
<proteinExistence type="predicted"/>
<dbReference type="Proteomes" id="UP000612680">
    <property type="component" value="Chromosome"/>
</dbReference>
<reference evidence="2 3" key="1">
    <citation type="submission" date="2020-06" db="EMBL/GenBank/DDBJ databases">
        <title>Dyadobacter sandarakinus sp. nov., isolated from the soil of the Arctic Yellow River Station.</title>
        <authorList>
            <person name="Zhang Y."/>
            <person name="Peng F."/>
        </authorList>
    </citation>
    <scope>NUCLEOTIDE SEQUENCE [LARGE SCALE GENOMIC DNA]</scope>
    <source>
        <strain evidence="2 3">Q3-56</strain>
    </source>
</reference>
<organism evidence="2 3">
    <name type="scientific">Dyadobacter sandarakinus</name>
    <dbReference type="NCBI Taxonomy" id="2747268"/>
    <lineage>
        <taxon>Bacteria</taxon>
        <taxon>Pseudomonadati</taxon>
        <taxon>Bacteroidota</taxon>
        <taxon>Cytophagia</taxon>
        <taxon>Cytophagales</taxon>
        <taxon>Spirosomataceae</taxon>
        <taxon>Dyadobacter</taxon>
    </lineage>
</organism>
<feature type="domain" description="Glycosyl transferase family 1" evidence="1">
    <location>
        <begin position="181"/>
        <end position="345"/>
    </location>
</feature>
<dbReference type="InterPro" id="IPR001296">
    <property type="entry name" value="Glyco_trans_1"/>
</dbReference>
<evidence type="ECO:0000313" key="3">
    <source>
        <dbReference type="Proteomes" id="UP000612680"/>
    </source>
</evidence>
<gene>
    <name evidence="2" type="ORF">HWI92_18100</name>
</gene>
<protein>
    <submittedName>
        <fullName evidence="2">Glycosyltransferase</fullName>
    </submittedName>
</protein>
<dbReference type="PANTHER" id="PTHR12526">
    <property type="entry name" value="GLYCOSYLTRANSFERASE"/>
    <property type="match status" value="1"/>
</dbReference>
<dbReference type="Pfam" id="PF00534">
    <property type="entry name" value="Glycos_transf_1"/>
    <property type="match status" value="1"/>
</dbReference>
<sequence length="368" mass="42751">MKKVLLLSTVHPARDPRIIYKVAPVLAGKYRVTCALPGAPEPFGPLIQVQSLPVHKYLFSRILVTFPAVLRMYWRLRPHTVHIFVPELIPLAMLFRWLGSTIVYEVQENYFKKFAIKKFNRAWIYRRAFRYFDQAARSRFHLIFTDDAYLEAYQNLTYTPAIVHNYPALPQIDQWKNGSVPGSFPQFVYAGVISMERSLDVLIRALEKIKMHYPDFTMHFFGPLRVNESVVRQLPGYEAVCNNLLFYGFTDQQVWMKVAAQAVAGIALLKPVADYPESYTTKMFEYMAMGIPVVTSDFPLYRNVVERSECGFCIFPYDADALAEKLLELIRDPEKRALMGRNGRKAVEENYNWKAEQQTLLSFYEHLD</sequence>
<name>A0ABX7I9A4_9BACT</name>
<dbReference type="RefSeq" id="WP_204657888.1">
    <property type="nucleotide sequence ID" value="NZ_CP056775.1"/>
</dbReference>
<dbReference type="Gene3D" id="3.40.50.2000">
    <property type="entry name" value="Glycogen Phosphorylase B"/>
    <property type="match status" value="2"/>
</dbReference>
<dbReference type="SUPFAM" id="SSF53756">
    <property type="entry name" value="UDP-Glycosyltransferase/glycogen phosphorylase"/>
    <property type="match status" value="1"/>
</dbReference>
<keyword evidence="3" id="KW-1185">Reference proteome</keyword>